<keyword evidence="2" id="KW-1185">Reference proteome</keyword>
<accession>A0A3Q9IPQ1</accession>
<dbReference type="AlphaFoldDB" id="A0A3Q9IPQ1"/>
<protein>
    <submittedName>
        <fullName evidence="1">Uncharacterized protein</fullName>
    </submittedName>
</protein>
<evidence type="ECO:0000313" key="1">
    <source>
        <dbReference type="EMBL" id="AZS28975.1"/>
    </source>
</evidence>
<gene>
    <name evidence="1" type="ORF">D8S85_05005</name>
</gene>
<dbReference type="RefSeq" id="WP_106479841.1">
    <property type="nucleotide sequence ID" value="NZ_CP032819.1"/>
</dbReference>
<evidence type="ECO:0000313" key="2">
    <source>
        <dbReference type="Proteomes" id="UP000270673"/>
    </source>
</evidence>
<dbReference type="EMBL" id="CP032819">
    <property type="protein sequence ID" value="AZS28975.1"/>
    <property type="molecule type" value="Genomic_DNA"/>
</dbReference>
<sequence length="85" mass="9246">MKENQFEVIVPAYDALESELEDILGGGCLIQRCNPNIDCKPNYDNGGGDGNCTEEGNIPTDQKPCCPGLIAVIIKERKRCFPAAM</sequence>
<name>A0A3Q9IPQ1_9BACT</name>
<dbReference type="KEGG" id="buy:D8S85_05005"/>
<dbReference type="Proteomes" id="UP000270673">
    <property type="component" value="Chromosome"/>
</dbReference>
<reference evidence="1 2" key="1">
    <citation type="submission" date="2018-10" db="EMBL/GenBank/DDBJ databases">
        <title>Butyricimonas faecalis sp. nov., isolated from human faeces and emended description of the genus Butyricimonas.</title>
        <authorList>
            <person name="Le Roy T."/>
            <person name="Van der Smissen P."/>
            <person name="Paquot A."/>
            <person name="Delzenne N."/>
            <person name="Muccioli G."/>
            <person name="Collet J.-F."/>
            <person name="Cani P.D."/>
        </authorList>
    </citation>
    <scope>NUCLEOTIDE SEQUENCE [LARGE SCALE GENOMIC DNA]</scope>
    <source>
        <strain evidence="1 2">H184</strain>
    </source>
</reference>
<proteinExistence type="predicted"/>
<organism evidence="1 2">
    <name type="scientific">Butyricimonas faecalis</name>
    <dbReference type="NCBI Taxonomy" id="2093856"/>
    <lineage>
        <taxon>Bacteria</taxon>
        <taxon>Pseudomonadati</taxon>
        <taxon>Bacteroidota</taxon>
        <taxon>Bacteroidia</taxon>
        <taxon>Bacteroidales</taxon>
        <taxon>Odoribacteraceae</taxon>
        <taxon>Butyricimonas</taxon>
    </lineage>
</organism>